<name>A0A5C6MC09_9PLAN</name>
<evidence type="ECO:0000259" key="1">
    <source>
        <dbReference type="Pfam" id="PF01408"/>
    </source>
</evidence>
<keyword evidence="3" id="KW-1185">Reference proteome</keyword>
<dbReference type="Proteomes" id="UP000321083">
    <property type="component" value="Unassembled WGS sequence"/>
</dbReference>
<feature type="non-terminal residue" evidence="2">
    <location>
        <position position="150"/>
    </location>
</feature>
<dbReference type="InterPro" id="IPR000683">
    <property type="entry name" value="Gfo/Idh/MocA-like_OxRdtase_N"/>
</dbReference>
<dbReference type="InterPro" id="IPR036291">
    <property type="entry name" value="NAD(P)-bd_dom_sf"/>
</dbReference>
<evidence type="ECO:0000313" key="3">
    <source>
        <dbReference type="Proteomes" id="UP000321083"/>
    </source>
</evidence>
<protein>
    <recommendedName>
        <fullName evidence="1">Gfo/Idh/MocA-like oxidoreductase N-terminal domain-containing protein</fullName>
    </recommendedName>
</protein>
<comment type="caution">
    <text evidence="2">The sequence shown here is derived from an EMBL/GenBank/DDBJ whole genome shotgun (WGS) entry which is preliminary data.</text>
</comment>
<dbReference type="InterPro" id="IPR050463">
    <property type="entry name" value="Gfo/Idh/MocA_oxidrdct_glycsds"/>
</dbReference>
<dbReference type="EMBL" id="SRHE01000046">
    <property type="protein sequence ID" value="TWW11773.1"/>
    <property type="molecule type" value="Genomic_DNA"/>
</dbReference>
<dbReference type="PANTHER" id="PTHR43818:SF10">
    <property type="entry name" value="NADH-DEPENDENT DEHYDROGENASE-RELATED"/>
    <property type="match status" value="1"/>
</dbReference>
<feature type="domain" description="Gfo/Idh/MocA-like oxidoreductase N-terminal" evidence="1">
    <location>
        <begin position="44"/>
        <end position="146"/>
    </location>
</feature>
<organism evidence="2 3">
    <name type="scientific">Planctomyces bekefii</name>
    <dbReference type="NCBI Taxonomy" id="1653850"/>
    <lineage>
        <taxon>Bacteria</taxon>
        <taxon>Pseudomonadati</taxon>
        <taxon>Planctomycetota</taxon>
        <taxon>Planctomycetia</taxon>
        <taxon>Planctomycetales</taxon>
        <taxon>Planctomycetaceae</taxon>
        <taxon>Planctomyces</taxon>
    </lineage>
</organism>
<evidence type="ECO:0000313" key="2">
    <source>
        <dbReference type="EMBL" id="TWW11773.1"/>
    </source>
</evidence>
<dbReference type="SUPFAM" id="SSF51735">
    <property type="entry name" value="NAD(P)-binding Rossmann-fold domains"/>
    <property type="match status" value="1"/>
</dbReference>
<dbReference type="PROSITE" id="PS51318">
    <property type="entry name" value="TAT"/>
    <property type="match status" value="1"/>
</dbReference>
<dbReference type="GO" id="GO:0000166">
    <property type="term" value="F:nucleotide binding"/>
    <property type="evidence" value="ECO:0007669"/>
    <property type="project" value="InterPro"/>
</dbReference>
<reference evidence="2 3" key="1">
    <citation type="submission" date="2019-08" db="EMBL/GenBank/DDBJ databases">
        <title>100 year-old enigma solved: identification of Planctomyces bekefii, the type genus and species of the phylum Planctomycetes.</title>
        <authorList>
            <person name="Svetlana D.N."/>
            <person name="Overmann J."/>
        </authorList>
    </citation>
    <scope>NUCLEOTIDE SEQUENCE [LARGE SCALE GENOMIC DNA]</scope>
    <source>
        <strain evidence="2">Phe10_nw2017</strain>
    </source>
</reference>
<accession>A0A5C6MC09</accession>
<dbReference type="Pfam" id="PF01408">
    <property type="entry name" value="GFO_IDH_MocA"/>
    <property type="match status" value="1"/>
</dbReference>
<gene>
    <name evidence="2" type="ORF">E3A20_04060</name>
</gene>
<dbReference type="Gene3D" id="3.40.50.720">
    <property type="entry name" value="NAD(P)-binding Rossmann-like Domain"/>
    <property type="match status" value="1"/>
</dbReference>
<reference evidence="2 3" key="2">
    <citation type="submission" date="2019-08" db="EMBL/GenBank/DDBJ databases">
        <authorList>
            <person name="Henke P."/>
        </authorList>
    </citation>
    <scope>NUCLEOTIDE SEQUENCE [LARGE SCALE GENOMIC DNA]</scope>
    <source>
        <strain evidence="2">Phe10_nw2017</strain>
    </source>
</reference>
<dbReference type="InterPro" id="IPR006311">
    <property type="entry name" value="TAT_signal"/>
</dbReference>
<proteinExistence type="predicted"/>
<sequence>MTLRQSTARRSFLQTAGSTALLIPGLYASASPARPSRSALENLNIACIGTANRAAEDVNGVMSENIVAIVDIDSNYLDRCKAMLTEKKKLTPRTYADYREMLTAENDRIDAVVIGTADHHHAPAAIRAIRAGKHVYCEKPLTHTVFESRL</sequence>
<dbReference type="AlphaFoldDB" id="A0A5C6MC09"/>
<dbReference type="PANTHER" id="PTHR43818">
    <property type="entry name" value="BCDNA.GH03377"/>
    <property type="match status" value="1"/>
</dbReference>